<dbReference type="Proteomes" id="UP000753961">
    <property type="component" value="Unassembled WGS sequence"/>
</dbReference>
<sequence length="268" mass="30259">MSTQHMYIQKDLVDNPRGVVLITHGLGEHSGRYDDWVLDLNRADISVFRYDLPGHGRSRKGDWLFEDFEVLVAALESQYTIAMDYSEAERVPLFLFGHSMGGLITADFVTRFSPKTAGVILSAPALDAGEIVKPWMIRMAGLLRKVLPGLPVLSLPPEQLARDPEVVTGYKKDPLVYHGKIKVKTGYELLSRMEVVKQKGNAFHHSLLMVQGQSDQIVRPEVAKTFFDQVSAEDKSWHSFAGMYHEVLHDIGNEKVKAVILKWVDQRM</sequence>
<gene>
    <name evidence="2" type="ORF">KUV50_09155</name>
</gene>
<evidence type="ECO:0000313" key="3">
    <source>
        <dbReference type="Proteomes" id="UP000753961"/>
    </source>
</evidence>
<name>A0A953HU79_9BACT</name>
<dbReference type="RefSeq" id="WP_222579834.1">
    <property type="nucleotide sequence ID" value="NZ_JAHVHU010000008.1"/>
</dbReference>
<dbReference type="InterPro" id="IPR051044">
    <property type="entry name" value="MAG_DAG_Lipase"/>
</dbReference>
<evidence type="ECO:0000313" key="2">
    <source>
        <dbReference type="EMBL" id="MBY5958296.1"/>
    </source>
</evidence>
<dbReference type="PANTHER" id="PTHR11614">
    <property type="entry name" value="PHOSPHOLIPASE-RELATED"/>
    <property type="match status" value="1"/>
</dbReference>
<comment type="caution">
    <text evidence="2">The sequence shown here is derived from an EMBL/GenBank/DDBJ whole genome shotgun (WGS) entry which is preliminary data.</text>
</comment>
<reference evidence="2" key="1">
    <citation type="submission" date="2021-06" db="EMBL/GenBank/DDBJ databases">
        <title>44 bacteria genomes isolated from Dapeng, Shenzhen.</title>
        <authorList>
            <person name="Zheng W."/>
            <person name="Yu S."/>
            <person name="Huang Y."/>
        </authorList>
    </citation>
    <scope>NUCLEOTIDE SEQUENCE</scope>
    <source>
        <strain evidence="2">DP5N28-2</strain>
    </source>
</reference>
<accession>A0A953HU79</accession>
<dbReference type="InterPro" id="IPR029058">
    <property type="entry name" value="AB_hydrolase_fold"/>
</dbReference>
<dbReference type="SUPFAM" id="SSF53474">
    <property type="entry name" value="alpha/beta-Hydrolases"/>
    <property type="match status" value="1"/>
</dbReference>
<dbReference type="AlphaFoldDB" id="A0A953HU79"/>
<organism evidence="2 3">
    <name type="scientific">Membranihabitans marinus</name>
    <dbReference type="NCBI Taxonomy" id="1227546"/>
    <lineage>
        <taxon>Bacteria</taxon>
        <taxon>Pseudomonadati</taxon>
        <taxon>Bacteroidota</taxon>
        <taxon>Saprospiria</taxon>
        <taxon>Saprospirales</taxon>
        <taxon>Saprospiraceae</taxon>
        <taxon>Membranihabitans</taxon>
    </lineage>
</organism>
<keyword evidence="3" id="KW-1185">Reference proteome</keyword>
<dbReference type="Pfam" id="PF12146">
    <property type="entry name" value="Hydrolase_4"/>
    <property type="match status" value="1"/>
</dbReference>
<dbReference type="PRINTS" id="PR00111">
    <property type="entry name" value="ABHYDROLASE"/>
</dbReference>
<dbReference type="InterPro" id="IPR022742">
    <property type="entry name" value="Hydrolase_4"/>
</dbReference>
<dbReference type="Gene3D" id="3.40.50.1820">
    <property type="entry name" value="alpha/beta hydrolase"/>
    <property type="match status" value="1"/>
</dbReference>
<dbReference type="EMBL" id="JAHVHU010000008">
    <property type="protein sequence ID" value="MBY5958296.1"/>
    <property type="molecule type" value="Genomic_DNA"/>
</dbReference>
<protein>
    <submittedName>
        <fullName evidence="2">Lysophospholipase</fullName>
    </submittedName>
</protein>
<feature type="domain" description="Serine aminopeptidase S33" evidence="1">
    <location>
        <begin position="15"/>
        <end position="250"/>
    </location>
</feature>
<dbReference type="InterPro" id="IPR000073">
    <property type="entry name" value="AB_hydrolase_1"/>
</dbReference>
<evidence type="ECO:0000259" key="1">
    <source>
        <dbReference type="Pfam" id="PF12146"/>
    </source>
</evidence>
<proteinExistence type="predicted"/>